<keyword evidence="5" id="KW-0812">Transmembrane</keyword>
<dbReference type="GO" id="GO:0005524">
    <property type="term" value="F:ATP binding"/>
    <property type="evidence" value="ECO:0007669"/>
    <property type="project" value="UniProtKB-KW"/>
</dbReference>
<dbReference type="InterPro" id="IPR000719">
    <property type="entry name" value="Prot_kinase_dom"/>
</dbReference>
<keyword evidence="3 7" id="KW-0418">Kinase</keyword>
<organism evidence="7 8">
    <name type="scientific">Uabimicrobium amorphum</name>
    <dbReference type="NCBI Taxonomy" id="2596890"/>
    <lineage>
        <taxon>Bacteria</taxon>
        <taxon>Pseudomonadati</taxon>
        <taxon>Planctomycetota</taxon>
        <taxon>Candidatus Uabimicrobiia</taxon>
        <taxon>Candidatus Uabimicrobiales</taxon>
        <taxon>Candidatus Uabimicrobiaceae</taxon>
        <taxon>Candidatus Uabimicrobium</taxon>
    </lineage>
</organism>
<evidence type="ECO:0000313" key="7">
    <source>
        <dbReference type="EMBL" id="BBM82950.1"/>
    </source>
</evidence>
<dbReference type="CDD" id="cd14014">
    <property type="entry name" value="STKc_PknB_like"/>
    <property type="match status" value="1"/>
</dbReference>
<keyword evidence="2" id="KW-0547">Nucleotide-binding</keyword>
<evidence type="ECO:0000256" key="2">
    <source>
        <dbReference type="ARBA" id="ARBA00022741"/>
    </source>
</evidence>
<dbReference type="PANTHER" id="PTHR43289:SF34">
    <property type="entry name" value="SERINE_THREONINE-PROTEIN KINASE YBDM-RELATED"/>
    <property type="match status" value="1"/>
</dbReference>
<dbReference type="GO" id="GO:0004674">
    <property type="term" value="F:protein serine/threonine kinase activity"/>
    <property type="evidence" value="ECO:0007669"/>
    <property type="project" value="UniProtKB-KW"/>
</dbReference>
<reference evidence="7 8" key="1">
    <citation type="submission" date="2019-08" db="EMBL/GenBank/DDBJ databases">
        <title>Complete genome sequence of Candidatus Uab amorphum.</title>
        <authorList>
            <person name="Shiratori T."/>
            <person name="Suzuki S."/>
            <person name="Kakizawa Y."/>
            <person name="Ishida K."/>
        </authorList>
    </citation>
    <scope>NUCLEOTIDE SEQUENCE [LARGE SCALE GENOMIC DNA]</scope>
    <source>
        <strain evidence="7 8">SRT547</strain>
    </source>
</reference>
<dbReference type="PROSITE" id="PS00108">
    <property type="entry name" value="PROTEIN_KINASE_ST"/>
    <property type="match status" value="1"/>
</dbReference>
<dbReference type="SMART" id="SM00220">
    <property type="entry name" value="S_TKc"/>
    <property type="match status" value="1"/>
</dbReference>
<dbReference type="InterPro" id="IPR008271">
    <property type="entry name" value="Ser/Thr_kinase_AS"/>
</dbReference>
<dbReference type="SUPFAM" id="SSF56112">
    <property type="entry name" value="Protein kinase-like (PK-like)"/>
    <property type="match status" value="1"/>
</dbReference>
<evidence type="ECO:0000256" key="5">
    <source>
        <dbReference type="SAM" id="Phobius"/>
    </source>
</evidence>
<evidence type="ECO:0000256" key="4">
    <source>
        <dbReference type="ARBA" id="ARBA00022840"/>
    </source>
</evidence>
<feature type="domain" description="Protein kinase" evidence="6">
    <location>
        <begin position="6"/>
        <end position="275"/>
    </location>
</feature>
<dbReference type="AlphaFoldDB" id="A0A5S9IKX2"/>
<evidence type="ECO:0000259" key="6">
    <source>
        <dbReference type="PROSITE" id="PS50011"/>
    </source>
</evidence>
<name>A0A5S9IKX2_UABAM</name>
<feature type="transmembrane region" description="Helical" evidence="5">
    <location>
        <begin position="325"/>
        <end position="345"/>
    </location>
</feature>
<dbReference type="Gene3D" id="3.30.200.20">
    <property type="entry name" value="Phosphorylase Kinase, domain 1"/>
    <property type="match status" value="1"/>
</dbReference>
<dbReference type="KEGG" id="uam:UABAM_01293"/>
<evidence type="ECO:0000256" key="3">
    <source>
        <dbReference type="ARBA" id="ARBA00022777"/>
    </source>
</evidence>
<protein>
    <submittedName>
        <fullName evidence="7">Serine/threonine protein kinase</fullName>
    </submittedName>
</protein>
<dbReference type="Gene3D" id="1.10.510.10">
    <property type="entry name" value="Transferase(Phosphotransferase) domain 1"/>
    <property type="match status" value="1"/>
</dbReference>
<accession>A0A5S9IKX2</accession>
<gene>
    <name evidence="7" type="ORF">UABAM_01293</name>
</gene>
<dbReference type="OrthoDB" id="6111975at2"/>
<dbReference type="PANTHER" id="PTHR43289">
    <property type="entry name" value="MITOGEN-ACTIVATED PROTEIN KINASE KINASE KINASE 20-RELATED"/>
    <property type="match status" value="1"/>
</dbReference>
<keyword evidence="5" id="KW-0472">Membrane</keyword>
<keyword evidence="7" id="KW-0723">Serine/threonine-protein kinase</keyword>
<evidence type="ECO:0000256" key="1">
    <source>
        <dbReference type="ARBA" id="ARBA00022679"/>
    </source>
</evidence>
<dbReference type="InterPro" id="IPR011009">
    <property type="entry name" value="Kinase-like_dom_sf"/>
</dbReference>
<dbReference type="RefSeq" id="WP_151967175.1">
    <property type="nucleotide sequence ID" value="NZ_AP019860.1"/>
</dbReference>
<keyword evidence="4" id="KW-0067">ATP-binding</keyword>
<evidence type="ECO:0000313" key="8">
    <source>
        <dbReference type="Proteomes" id="UP000326354"/>
    </source>
</evidence>
<proteinExistence type="predicted"/>
<keyword evidence="8" id="KW-1185">Reference proteome</keyword>
<keyword evidence="5" id="KW-1133">Transmembrane helix</keyword>
<dbReference type="PROSITE" id="PS50011">
    <property type="entry name" value="PROTEIN_KINASE_DOM"/>
    <property type="match status" value="1"/>
</dbReference>
<sequence length="981" mass="115663">MIVGDYKLLKLLGRGGVGRVFLAQSQANRRYYAIKETYHSDRDSNARFRREYNFLSAIDHPNIVKAYDFLTLKDKSFMVMEYVQGVSLTDFIKDNTKLPTKDLLAIAIQVARSVEVVNAAGIVHRDIKPDNIMIDSEKHLVKILDLGMGKHLDAFCDSQKLTKAGAVVGTLDYMSPEQMNGQLYENSDVFSVAATLYQLFSWQSRSIFASESMLHTMNNIANKRVPPFATSNLKRNEIATYKSIHAILKKALRKDLTKRTESCRELAQQLNNVYLQTRGRSTWKPSSHLDRQSILSLEKIKQSYIGSEQLPSRTNRFKKRKKHNFLPLAFGVGLALLVLTMVMMIPRGKRDKKITFGELLRQMQLCEKKQDFKKLCKLIDQLDTINDAHFFHQYKPQNDKEKFIRRFYNKNWEQKTLDLGAKLLRNEKNVLNLLYNVRLFVCKAEYALATWYSGIVSRDYPKFFEMVRCPAFKIAIRNYHKAFYLLRSWDVAQRLTMEKECCQFFLDVTHLKLYAGKNLGRWDEYELPRTIRNSFFTAVYNCIKTDFNDQRANQKKRNRFLIVQKAANQIPNHKSIHHIVHRIAALQVELQQNFISIKKNLQPFIEKYPDFLPSKILVYDILTKHEKPKILHDRGNYEETKGTVYQCILAYLNSKDLEKQKAYINFLFEHFPKWDFSYFYKAGIEPPFQSAMTFFRGLQISYRIFGRVKINWALFNREQRFHFVLEMKWFVHVLREYSTQPIIRYRPFLKNLEQSQKQLQNSMRKMYSQDKELLDFLLYNKQINNYQRILNSGIRKIHKHVVRHAIMSNQYNVALDMLHKEKDAFLESVALIHKYRKTGAQELLPRIAQLLKSCAEKDPNIPNHIIFTLHGYEIVEEFIQQQRYEEAREIYRLCSNHFYISTKERLLYAQKIQSKLDSNALSHSQYAEENNALLQKYMDKKAYAKVKKLASYNKYTIQLHNVSAEELAKFNNILQVLQDKK</sequence>
<dbReference type="Pfam" id="PF00069">
    <property type="entry name" value="Pkinase"/>
    <property type="match status" value="1"/>
</dbReference>
<dbReference type="Proteomes" id="UP000326354">
    <property type="component" value="Chromosome"/>
</dbReference>
<dbReference type="EMBL" id="AP019860">
    <property type="protein sequence ID" value="BBM82950.1"/>
    <property type="molecule type" value="Genomic_DNA"/>
</dbReference>
<keyword evidence="1" id="KW-0808">Transferase</keyword>